<keyword evidence="12" id="KW-1185">Reference proteome</keyword>
<protein>
    <submittedName>
        <fullName evidence="13">Ion_trans_2 domain-containing protein</fullName>
    </submittedName>
</protein>
<evidence type="ECO:0000256" key="3">
    <source>
        <dbReference type="ARBA" id="ARBA00022692"/>
    </source>
</evidence>
<dbReference type="PANTHER" id="PTHR11003:SF334">
    <property type="entry name" value="FI03418P"/>
    <property type="match status" value="1"/>
</dbReference>
<feature type="transmembrane region" description="Helical" evidence="9">
    <location>
        <begin position="95"/>
        <end position="116"/>
    </location>
</feature>
<organism evidence="13">
    <name type="scientific">Rodentolepis nana</name>
    <name type="common">Dwarf tapeworm</name>
    <name type="synonym">Hymenolepis nana</name>
    <dbReference type="NCBI Taxonomy" id="102285"/>
    <lineage>
        <taxon>Eukaryota</taxon>
        <taxon>Metazoa</taxon>
        <taxon>Spiralia</taxon>
        <taxon>Lophotrochozoa</taxon>
        <taxon>Platyhelminthes</taxon>
        <taxon>Cestoda</taxon>
        <taxon>Eucestoda</taxon>
        <taxon>Cyclophyllidea</taxon>
        <taxon>Hymenolepididae</taxon>
        <taxon>Rodentolepis</taxon>
    </lineage>
</organism>
<dbReference type="OrthoDB" id="297496at2759"/>
<evidence type="ECO:0000256" key="9">
    <source>
        <dbReference type="SAM" id="Phobius"/>
    </source>
</evidence>
<keyword evidence="6 9" id="KW-0472">Membrane</keyword>
<keyword evidence="5" id="KW-0406">Ion transport</keyword>
<keyword evidence="2" id="KW-0813">Transport</keyword>
<evidence type="ECO:0000256" key="8">
    <source>
        <dbReference type="SAM" id="MobiDB-lite"/>
    </source>
</evidence>
<evidence type="ECO:0000256" key="7">
    <source>
        <dbReference type="ARBA" id="ARBA00023303"/>
    </source>
</evidence>
<dbReference type="GO" id="GO:0030322">
    <property type="term" value="P:stabilization of membrane potential"/>
    <property type="evidence" value="ECO:0007669"/>
    <property type="project" value="TreeGrafter"/>
</dbReference>
<dbReference type="AlphaFoldDB" id="A0A0R3T2V9"/>
<evidence type="ECO:0000313" key="13">
    <source>
        <dbReference type="WBParaSite" id="HNAJ_0000130601-mRNA-1"/>
    </source>
</evidence>
<dbReference type="GO" id="GO:0022841">
    <property type="term" value="F:potassium ion leak channel activity"/>
    <property type="evidence" value="ECO:0007669"/>
    <property type="project" value="TreeGrafter"/>
</dbReference>
<dbReference type="Pfam" id="PF07885">
    <property type="entry name" value="Ion_trans_2"/>
    <property type="match status" value="1"/>
</dbReference>
<keyword evidence="3 9" id="KW-0812">Transmembrane</keyword>
<keyword evidence="7" id="KW-0407">Ion channel</keyword>
<reference evidence="11 12" key="2">
    <citation type="submission" date="2018-11" db="EMBL/GenBank/DDBJ databases">
        <authorList>
            <consortium name="Pathogen Informatics"/>
        </authorList>
    </citation>
    <scope>NUCLEOTIDE SEQUENCE [LARGE SCALE GENOMIC DNA]</scope>
</reference>
<proteinExistence type="predicted"/>
<name>A0A0R3T2V9_RODNA</name>
<reference evidence="13" key="1">
    <citation type="submission" date="2017-02" db="UniProtKB">
        <authorList>
            <consortium name="WormBaseParasite"/>
        </authorList>
    </citation>
    <scope>IDENTIFICATION</scope>
</reference>
<feature type="region of interest" description="Disordered" evidence="8">
    <location>
        <begin position="218"/>
        <end position="238"/>
    </location>
</feature>
<evidence type="ECO:0000256" key="6">
    <source>
        <dbReference type="ARBA" id="ARBA00023136"/>
    </source>
</evidence>
<evidence type="ECO:0000313" key="12">
    <source>
        <dbReference type="Proteomes" id="UP000278807"/>
    </source>
</evidence>
<dbReference type="GO" id="GO:0015271">
    <property type="term" value="F:outward rectifier potassium channel activity"/>
    <property type="evidence" value="ECO:0007669"/>
    <property type="project" value="TreeGrafter"/>
</dbReference>
<feature type="transmembrane region" description="Helical" evidence="9">
    <location>
        <begin position="29"/>
        <end position="51"/>
    </location>
</feature>
<evidence type="ECO:0000256" key="5">
    <source>
        <dbReference type="ARBA" id="ARBA00023065"/>
    </source>
</evidence>
<accession>A0A0R3T2V9</accession>
<evidence type="ECO:0000259" key="10">
    <source>
        <dbReference type="Pfam" id="PF07885"/>
    </source>
</evidence>
<evidence type="ECO:0000256" key="2">
    <source>
        <dbReference type="ARBA" id="ARBA00022448"/>
    </source>
</evidence>
<comment type="subcellular location">
    <subcellularLocation>
        <location evidence="1">Membrane</location>
        <topology evidence="1">Multi-pass membrane protein</topology>
    </subcellularLocation>
</comment>
<dbReference type="Proteomes" id="UP000278807">
    <property type="component" value="Unassembled WGS sequence"/>
</dbReference>
<keyword evidence="4 9" id="KW-1133">Transmembrane helix</keyword>
<dbReference type="PANTHER" id="PTHR11003">
    <property type="entry name" value="POTASSIUM CHANNEL, SUBFAMILY K"/>
    <property type="match status" value="1"/>
</dbReference>
<evidence type="ECO:0000256" key="4">
    <source>
        <dbReference type="ARBA" id="ARBA00022989"/>
    </source>
</evidence>
<sequence>MVPVVIDDDSDEDDEIREIYREFQDTEEAGIPITIVMLVIATYVAFGAFLFRIWEVDWTPIDGAYFAVITISTIGFGDLVPGNGRFDQPETITELLIGALYCVVGLALLSMCFELMKEEFVDKVRWIGRSLHIVTNVEDNEMKEDVVEEIDEGATGDELCRDCCNEVSGAVNGNMLFEAANNTNSKSLQSMNAQENPPPKMLPEEDIEKLEVGHFRSNFGGEVNETFESDVEERTENQ</sequence>
<gene>
    <name evidence="11" type="ORF">HNAJ_LOCUS1305</name>
</gene>
<dbReference type="InterPro" id="IPR003280">
    <property type="entry name" value="2pore_dom_K_chnl"/>
</dbReference>
<feature type="domain" description="Potassium channel" evidence="10">
    <location>
        <begin position="39"/>
        <end position="111"/>
    </location>
</feature>
<evidence type="ECO:0000256" key="1">
    <source>
        <dbReference type="ARBA" id="ARBA00004141"/>
    </source>
</evidence>
<dbReference type="EMBL" id="UZAE01000493">
    <property type="protein sequence ID" value="VDN97164.1"/>
    <property type="molecule type" value="Genomic_DNA"/>
</dbReference>
<feature type="transmembrane region" description="Helical" evidence="9">
    <location>
        <begin position="63"/>
        <end position="83"/>
    </location>
</feature>
<dbReference type="GO" id="GO:0005886">
    <property type="term" value="C:plasma membrane"/>
    <property type="evidence" value="ECO:0007669"/>
    <property type="project" value="TreeGrafter"/>
</dbReference>
<dbReference type="SUPFAM" id="SSF81324">
    <property type="entry name" value="Voltage-gated potassium channels"/>
    <property type="match status" value="1"/>
</dbReference>
<evidence type="ECO:0000313" key="11">
    <source>
        <dbReference type="EMBL" id="VDN97164.1"/>
    </source>
</evidence>
<dbReference type="Gene3D" id="1.10.287.70">
    <property type="match status" value="1"/>
</dbReference>
<dbReference type="STRING" id="102285.A0A0R3T2V9"/>
<dbReference type="WBParaSite" id="HNAJ_0000130601-mRNA-1">
    <property type="protein sequence ID" value="HNAJ_0000130601-mRNA-1"/>
    <property type="gene ID" value="HNAJ_0000130601"/>
</dbReference>
<dbReference type="InterPro" id="IPR013099">
    <property type="entry name" value="K_chnl_dom"/>
</dbReference>